<comment type="catalytic activity">
    <reaction evidence="11">
        <text>an alpha-D-Man-(1-&gt;2)-alpha-D-Man-(1-&gt;2)-alpha-D-Man-(1-&gt;3)-[alpha-D-Man-(1-&gt;2)-alpha-D-Man-(1-&gt;3)-alpha-D-Man-(1-&gt;6)]-beta-D-Man-(1-&gt;4)-beta-D-GlcNAc-(1-&gt;4)-alpha-D-GlcNAc-diphospho-di-trans,poly-cis-dolichol + a di-trans,poly-cis-dolichyl beta-D-mannosyl phosphate = an alpha-D-Man-(1-&gt;2)-alpha-D-Man-(1-&gt;2)-alpha-D-Man-(1-&gt;3)-[alpha-D-Man-(1-&gt;2)-alpha-D-Man-(1-&gt;3)-[alpha-D-Man-(1-&gt;6)]-alpha-D-Man-(1-&gt;6)]-beta-D-Man-(1-&gt;4)-beta-D-GlcNAc-(1-&gt;4)-alpha-D-GlcNAc-diphospho-di-trans,poly-cis-dolichol + a di-trans,poly-cis-dolichyl phosphate + H(+)</text>
        <dbReference type="Rhea" id="RHEA:29535"/>
        <dbReference type="Rhea" id="RHEA-COMP:19498"/>
        <dbReference type="Rhea" id="RHEA-COMP:19501"/>
        <dbReference type="Rhea" id="RHEA-COMP:19518"/>
        <dbReference type="Rhea" id="RHEA-COMP:19519"/>
        <dbReference type="ChEBI" id="CHEBI:15378"/>
        <dbReference type="ChEBI" id="CHEBI:57683"/>
        <dbReference type="ChEBI" id="CHEBI:58211"/>
        <dbReference type="ChEBI" id="CHEBI:132517"/>
        <dbReference type="ChEBI" id="CHEBI:132519"/>
        <dbReference type="EC" id="2.4.1.260"/>
    </reaction>
    <physiologicalReaction direction="left-to-right" evidence="11">
        <dbReference type="Rhea" id="RHEA:29536"/>
    </physiologicalReaction>
</comment>
<feature type="transmembrane region" description="Helical" evidence="12">
    <location>
        <begin position="40"/>
        <end position="61"/>
    </location>
</feature>
<evidence type="ECO:0000256" key="6">
    <source>
        <dbReference type="ARBA" id="ARBA00022692"/>
    </source>
</evidence>
<evidence type="ECO:0000256" key="4">
    <source>
        <dbReference type="ARBA" id="ARBA00022676"/>
    </source>
</evidence>
<keyword evidence="7 12" id="KW-0256">Endoplasmic reticulum</keyword>
<comment type="similarity">
    <text evidence="3 12">Belongs to the glycosyltransferase 22 family.</text>
</comment>
<evidence type="ECO:0000313" key="15">
    <source>
        <dbReference type="Proteomes" id="UP001431209"/>
    </source>
</evidence>
<evidence type="ECO:0000313" key="14">
    <source>
        <dbReference type="EMBL" id="KAL0484600.1"/>
    </source>
</evidence>
<dbReference type="InterPro" id="IPR005599">
    <property type="entry name" value="GPI_mannosylTrfase"/>
</dbReference>
<name>A0AAW2Z5B8_9EUKA</name>
<dbReference type="GO" id="GO:0052917">
    <property type="term" value="F:dol-P-Man:Man(7)GlcNAc(2)-PP-Dol alpha-1,6-mannosyltransferase activity"/>
    <property type="evidence" value="ECO:0007669"/>
    <property type="project" value="UniProtKB-EC"/>
</dbReference>
<feature type="transmembrane region" description="Helical" evidence="12">
    <location>
        <begin position="140"/>
        <end position="159"/>
    </location>
</feature>
<evidence type="ECO:0000256" key="10">
    <source>
        <dbReference type="ARBA" id="ARBA00044721"/>
    </source>
</evidence>
<dbReference type="Gene3D" id="2.60.40.790">
    <property type="match status" value="1"/>
</dbReference>
<feature type="transmembrane region" description="Helical" evidence="12">
    <location>
        <begin position="89"/>
        <end position="110"/>
    </location>
</feature>
<dbReference type="Proteomes" id="UP001431209">
    <property type="component" value="Unassembled WGS sequence"/>
</dbReference>
<dbReference type="Pfam" id="PF03901">
    <property type="entry name" value="Glyco_transf_22"/>
    <property type="match status" value="1"/>
</dbReference>
<comment type="function">
    <text evidence="10">Mannosyltransferase that operates in the biosynthetic pathway of dolichol-linked oligosaccharides, the glycan precursors employed in protein asparagine (N)-glycosylation. The assembly of dolichol-linked oligosaccharides begins on the cytosolic side of the endoplasmic reticulum membrane and finishes in its lumen. The sequential addition of sugars to dolichol pyrophosphate produces dolichol-linked oligosaccharides containing fourteen sugars, including two GlcNAcs, nine mannoses and three glucoses. Once assembled, the oligosaccharide is transferred from the lipid to nascent proteins by oligosaccharyltransferases. In the lumen of the endoplasmic reticulum, adds the eighth mannose residue in an alpha-1,6 linkage onto Man(7)GlcNAc(2)-PP-dolichol to produce Man(8)GlcNAc(2)-PP-dolichol.</text>
</comment>
<keyword evidence="6 12" id="KW-0812">Transmembrane</keyword>
<reference evidence="14 15" key="1">
    <citation type="submission" date="2024-03" db="EMBL/GenBank/DDBJ databases">
        <title>The Acrasis kona genome and developmental transcriptomes reveal deep origins of eukaryotic multicellular pathways.</title>
        <authorList>
            <person name="Sheikh S."/>
            <person name="Fu C.-J."/>
            <person name="Brown M.W."/>
            <person name="Baldauf S.L."/>
        </authorList>
    </citation>
    <scope>NUCLEOTIDE SEQUENCE [LARGE SCALE GENOMIC DNA]</scope>
    <source>
        <strain evidence="14 15">ATCC MYA-3509</strain>
    </source>
</reference>
<keyword evidence="15" id="KW-1185">Reference proteome</keyword>
<keyword evidence="5" id="KW-0808">Transferase</keyword>
<dbReference type="EMBL" id="JAOPGA020001056">
    <property type="protein sequence ID" value="KAL0484600.1"/>
    <property type="molecule type" value="Genomic_DNA"/>
</dbReference>
<comment type="caution">
    <text evidence="14">The sequence shown here is derived from an EMBL/GenBank/DDBJ whole genome shotgun (WGS) entry which is preliminary data.</text>
</comment>
<feature type="transmembrane region" description="Helical" evidence="12">
    <location>
        <begin position="166"/>
        <end position="187"/>
    </location>
</feature>
<evidence type="ECO:0000256" key="8">
    <source>
        <dbReference type="ARBA" id="ARBA00022989"/>
    </source>
</evidence>
<dbReference type="PANTHER" id="PTHR22760">
    <property type="entry name" value="GLYCOSYLTRANSFERASE"/>
    <property type="match status" value="1"/>
</dbReference>
<evidence type="ECO:0000259" key="13">
    <source>
        <dbReference type="PROSITE" id="PS51203"/>
    </source>
</evidence>
<dbReference type="PANTHER" id="PTHR22760:SF1">
    <property type="entry name" value="DOL-P-MAN:MAN(7)GLCNAC(2)-PP-DOL ALPHA-1,6-MANNOSYLTRANSFERASE"/>
    <property type="match status" value="1"/>
</dbReference>
<feature type="transmembrane region" description="Helical" evidence="12">
    <location>
        <begin position="117"/>
        <end position="134"/>
    </location>
</feature>
<evidence type="ECO:0000256" key="2">
    <source>
        <dbReference type="ARBA" id="ARBA00004922"/>
    </source>
</evidence>
<gene>
    <name evidence="14" type="ORF">AKO1_003461</name>
</gene>
<dbReference type="InterPro" id="IPR008978">
    <property type="entry name" value="HSP20-like_chaperone"/>
</dbReference>
<dbReference type="EC" id="2.4.1.-" evidence="12"/>
<evidence type="ECO:0000256" key="5">
    <source>
        <dbReference type="ARBA" id="ARBA00022679"/>
    </source>
</evidence>
<comment type="subcellular location">
    <subcellularLocation>
        <location evidence="1 12">Endoplasmic reticulum membrane</location>
        <topology evidence="1 12">Multi-pass membrane protein</topology>
    </subcellularLocation>
</comment>
<dbReference type="CDD" id="cd06465">
    <property type="entry name" value="p23_hB-ind1_like"/>
    <property type="match status" value="1"/>
</dbReference>
<feature type="transmembrane region" description="Helical" evidence="12">
    <location>
        <begin position="492"/>
        <end position="514"/>
    </location>
</feature>
<dbReference type="PROSITE" id="PS51203">
    <property type="entry name" value="CS"/>
    <property type="match status" value="1"/>
</dbReference>
<evidence type="ECO:0000256" key="9">
    <source>
        <dbReference type="ARBA" id="ARBA00023136"/>
    </source>
</evidence>
<dbReference type="InterPro" id="IPR007052">
    <property type="entry name" value="CS_dom"/>
</dbReference>
<protein>
    <recommendedName>
        <fullName evidence="12">Mannosyltransferase</fullName>
        <ecNumber evidence="12">2.4.1.-</ecNumber>
    </recommendedName>
</protein>
<dbReference type="GO" id="GO:0006487">
    <property type="term" value="P:protein N-linked glycosylation"/>
    <property type="evidence" value="ECO:0007669"/>
    <property type="project" value="TreeGrafter"/>
</dbReference>
<feature type="transmembrane region" description="Helical" evidence="12">
    <location>
        <begin position="6"/>
        <end position="28"/>
    </location>
</feature>
<evidence type="ECO:0000256" key="11">
    <source>
        <dbReference type="ARBA" id="ARBA00048899"/>
    </source>
</evidence>
<keyword evidence="4 12" id="KW-0328">Glycosyltransferase</keyword>
<comment type="pathway">
    <text evidence="2">Protein modification; protein glycosylation.</text>
</comment>
<evidence type="ECO:0000256" key="12">
    <source>
        <dbReference type="RuleBase" id="RU363075"/>
    </source>
</evidence>
<evidence type="ECO:0000256" key="7">
    <source>
        <dbReference type="ARBA" id="ARBA00022824"/>
    </source>
</evidence>
<feature type="domain" description="CS" evidence="13">
    <location>
        <begin position="306"/>
        <end position="399"/>
    </location>
</feature>
<organism evidence="14 15">
    <name type="scientific">Acrasis kona</name>
    <dbReference type="NCBI Taxonomy" id="1008807"/>
    <lineage>
        <taxon>Eukaryota</taxon>
        <taxon>Discoba</taxon>
        <taxon>Heterolobosea</taxon>
        <taxon>Tetramitia</taxon>
        <taxon>Eutetramitia</taxon>
        <taxon>Acrasidae</taxon>
        <taxon>Acrasis</taxon>
    </lineage>
</organism>
<evidence type="ECO:0000256" key="3">
    <source>
        <dbReference type="ARBA" id="ARBA00007063"/>
    </source>
</evidence>
<dbReference type="GO" id="GO:0005789">
    <property type="term" value="C:endoplasmic reticulum membrane"/>
    <property type="evidence" value="ECO:0007669"/>
    <property type="project" value="UniProtKB-SubCell"/>
</dbReference>
<proteinExistence type="inferred from homology"/>
<dbReference type="AlphaFoldDB" id="A0AAW2Z5B8"/>
<dbReference type="SUPFAM" id="SSF49764">
    <property type="entry name" value="HSP20-like chaperones"/>
    <property type="match status" value="1"/>
</dbReference>
<sequence length="525" mass="59820">MFAILGFTAAVFRSDTLVLIAPIALLSVATRQTNLFKGAFVGLFGMIFGIVLSSIVDSYFWGRIVWPEGEVFYYNTVENKSHEWGTLPFHWYFTTALPKALLASTMLIPFGIGRKTGTLLASALLFVFLYSFLPHKELRFILPSVPIFNLVAATGINRLKRINKFLYMVSAVMLMGSIVVPLVMLLASRENYPGAIALKHLHNSVSQDQINTPIHVHMDPETCMSGVSKFLQKNHPKWIYSKKEGNINVNDYSYLLTSNSTTPENFELVHTTNGFSNIDFSSRTINTTPKIFTFKKKERSIVGQPTLSPIVKWAQRSDRLYLTIELYESKNAKVAISSDMKHLLFEAEAKGKLYALDLDLHGTVQPFSDQSRQIYYGTRWIKILLYKSNENAHFWPRLLADKYNKPPFLKIDWDNWVEDEDEETLKREESWFDVDTSTKNEKPTNSDGHALVAGHGSTLKGLRLLPGWKTQYEEVINKHLSNVRNVVPPHQFAYIITGILFVIGFLFHLSAYNFQPLTQVKLKSE</sequence>
<keyword evidence="8 12" id="KW-1133">Transmembrane helix</keyword>
<keyword evidence="9 12" id="KW-0472">Membrane</keyword>
<accession>A0AAW2Z5B8</accession>
<evidence type="ECO:0000256" key="1">
    <source>
        <dbReference type="ARBA" id="ARBA00004477"/>
    </source>
</evidence>